<dbReference type="AlphaFoldDB" id="A0A846QNQ9"/>
<reference evidence="1 2" key="1">
    <citation type="submission" date="2020-03" db="EMBL/GenBank/DDBJ databases">
        <title>Genomic Encyclopedia of Type Strains, Phase IV (KMG-IV): sequencing the most valuable type-strain genomes for metagenomic binning, comparative biology and taxonomic classification.</title>
        <authorList>
            <person name="Goeker M."/>
        </authorList>
    </citation>
    <scope>NUCLEOTIDE SEQUENCE [LARGE SCALE GENOMIC DNA]</scope>
    <source>
        <strain evidence="1 2">DSM 24233</strain>
    </source>
</reference>
<evidence type="ECO:0000313" key="2">
    <source>
        <dbReference type="Proteomes" id="UP000580856"/>
    </source>
</evidence>
<proteinExistence type="predicted"/>
<gene>
    <name evidence="1" type="ORF">GGQ74_001553</name>
</gene>
<comment type="caution">
    <text evidence="1">The sequence shown here is derived from an EMBL/GenBank/DDBJ whole genome shotgun (WGS) entry which is preliminary data.</text>
</comment>
<organism evidence="1 2">
    <name type="scientific">Desulfobaculum xiamenense</name>
    <dbReference type="NCBI Taxonomy" id="995050"/>
    <lineage>
        <taxon>Bacteria</taxon>
        <taxon>Pseudomonadati</taxon>
        <taxon>Thermodesulfobacteriota</taxon>
        <taxon>Desulfovibrionia</taxon>
        <taxon>Desulfovibrionales</taxon>
        <taxon>Desulfovibrionaceae</taxon>
        <taxon>Desulfobaculum</taxon>
    </lineage>
</organism>
<name>A0A846QNQ9_9BACT</name>
<protein>
    <submittedName>
        <fullName evidence="1">Uncharacterized protein</fullName>
    </submittedName>
</protein>
<keyword evidence="2" id="KW-1185">Reference proteome</keyword>
<sequence>MDKLEKRDTELGKAEAIVPLVEGAFCMIRRPSGCGEEPG</sequence>
<dbReference type="EMBL" id="JAATJA010000001">
    <property type="protein sequence ID" value="NJB67913.1"/>
    <property type="molecule type" value="Genomic_DNA"/>
</dbReference>
<dbReference type="Proteomes" id="UP000580856">
    <property type="component" value="Unassembled WGS sequence"/>
</dbReference>
<accession>A0A846QNQ9</accession>
<evidence type="ECO:0000313" key="1">
    <source>
        <dbReference type="EMBL" id="NJB67913.1"/>
    </source>
</evidence>